<dbReference type="InterPro" id="IPR009693">
    <property type="entry name" value="Glucitol_operon_activator"/>
</dbReference>
<proteinExistence type="predicted"/>
<organism evidence="1 2">
    <name type="scientific">Sodalis ligni</name>
    <dbReference type="NCBI Taxonomy" id="2697027"/>
    <lineage>
        <taxon>Bacteria</taxon>
        <taxon>Pseudomonadati</taxon>
        <taxon>Pseudomonadota</taxon>
        <taxon>Gammaproteobacteria</taxon>
        <taxon>Enterobacterales</taxon>
        <taxon>Bruguierivoracaceae</taxon>
        <taxon>Sodalis</taxon>
    </lineage>
</organism>
<dbReference type="Proteomes" id="UP000294555">
    <property type="component" value="Unassembled WGS sequence"/>
</dbReference>
<evidence type="ECO:0000313" key="2">
    <source>
        <dbReference type="Proteomes" id="UP000294555"/>
    </source>
</evidence>
<name>A0A4R1ND89_9GAMM</name>
<dbReference type="EMBL" id="SJOI01000001">
    <property type="protein sequence ID" value="TCL03591.1"/>
    <property type="molecule type" value="Genomic_DNA"/>
</dbReference>
<accession>A0A4R1ND89</accession>
<gene>
    <name evidence="1" type="ORF">EZJ58_1667</name>
</gene>
<reference evidence="1 2" key="1">
    <citation type="submission" date="2019-02" db="EMBL/GenBank/DDBJ databases">
        <title>Investigation of anaerobic lignin degradation for improved lignocellulosic biofuels.</title>
        <authorList>
            <person name="Deangelis K."/>
        </authorList>
    </citation>
    <scope>NUCLEOTIDE SEQUENCE [LARGE SCALE GENOMIC DNA]</scope>
    <source>
        <strain evidence="1 2">159R</strain>
    </source>
</reference>
<keyword evidence="2" id="KW-1185">Reference proteome</keyword>
<comment type="caution">
    <text evidence="1">The sequence shown here is derived from an EMBL/GenBank/DDBJ whole genome shotgun (WGS) entry which is preliminary data.</text>
</comment>
<dbReference type="PIRSF" id="PIRSF011474">
    <property type="entry name" value="Glucitol_operon_activator"/>
    <property type="match status" value="1"/>
</dbReference>
<sequence>MNMTTTLITLAALAWLCQIVLGGWQIHRFNRAYDVLCRQGEAVGVGRCAGRFKARVVLALAFDGQERVCAAFVLRGLTVFARPRPVPALIGLHKSQLNPDVIFPKDRACQTALLLAIKPQT</sequence>
<dbReference type="Pfam" id="PF06923">
    <property type="entry name" value="GutM"/>
    <property type="match status" value="1"/>
</dbReference>
<dbReference type="NCBIfam" id="NF007592">
    <property type="entry name" value="PRK10234.1"/>
    <property type="match status" value="1"/>
</dbReference>
<dbReference type="RefSeq" id="WP_165934141.1">
    <property type="nucleotide sequence ID" value="NZ_CP075169.1"/>
</dbReference>
<dbReference type="AlphaFoldDB" id="A0A4R1ND89"/>
<evidence type="ECO:0000313" key="1">
    <source>
        <dbReference type="EMBL" id="TCL03591.1"/>
    </source>
</evidence>
<protein>
    <submittedName>
        <fullName evidence="1">Glucitol operon activator protein</fullName>
    </submittedName>
</protein>